<gene>
    <name evidence="2" type="ORF">ACFY8C_07340</name>
</gene>
<comment type="caution">
    <text evidence="2">The sequence shown here is derived from an EMBL/GenBank/DDBJ whole genome shotgun (WGS) entry which is preliminary data.</text>
</comment>
<dbReference type="RefSeq" id="WP_280922613.1">
    <property type="nucleotide sequence ID" value="NZ_JBIBDZ010000002.1"/>
</dbReference>
<name>A0ABW6XL70_9ACTN</name>
<sequence length="43" mass="4465">MAVETHVLDDDREAITGWGAPHRPPRACGGPAVTPRSPTPSSA</sequence>
<accession>A0ABW6XL70</accession>
<dbReference type="EMBL" id="JBIBDZ010000002">
    <property type="protein sequence ID" value="MFF5918141.1"/>
    <property type="molecule type" value="Genomic_DNA"/>
</dbReference>
<protein>
    <submittedName>
        <fullName evidence="2">Uncharacterized protein</fullName>
    </submittedName>
</protein>
<evidence type="ECO:0000313" key="2">
    <source>
        <dbReference type="EMBL" id="MFF5918141.1"/>
    </source>
</evidence>
<evidence type="ECO:0000313" key="3">
    <source>
        <dbReference type="Proteomes" id="UP001602370"/>
    </source>
</evidence>
<feature type="region of interest" description="Disordered" evidence="1">
    <location>
        <begin position="1"/>
        <end position="43"/>
    </location>
</feature>
<reference evidence="2 3" key="1">
    <citation type="submission" date="2024-10" db="EMBL/GenBank/DDBJ databases">
        <title>The Natural Products Discovery Center: Release of the First 8490 Sequenced Strains for Exploring Actinobacteria Biosynthetic Diversity.</title>
        <authorList>
            <person name="Kalkreuter E."/>
            <person name="Kautsar S.A."/>
            <person name="Yang D."/>
            <person name="Bader C.D."/>
            <person name="Teijaro C.N."/>
            <person name="Fluegel L."/>
            <person name="Davis C.M."/>
            <person name="Simpson J.R."/>
            <person name="Lauterbach L."/>
            <person name="Steele A.D."/>
            <person name="Gui C."/>
            <person name="Meng S."/>
            <person name="Li G."/>
            <person name="Viehrig K."/>
            <person name="Ye F."/>
            <person name="Su P."/>
            <person name="Kiefer A.F."/>
            <person name="Nichols A."/>
            <person name="Cepeda A.J."/>
            <person name="Yan W."/>
            <person name="Fan B."/>
            <person name="Jiang Y."/>
            <person name="Adhikari A."/>
            <person name="Zheng C.-J."/>
            <person name="Schuster L."/>
            <person name="Cowan T.M."/>
            <person name="Smanski M.J."/>
            <person name="Chevrette M.G."/>
            <person name="De Carvalho L.P.S."/>
            <person name="Shen B."/>
        </authorList>
    </citation>
    <scope>NUCLEOTIDE SEQUENCE [LARGE SCALE GENOMIC DNA]</scope>
    <source>
        <strain evidence="2 3">NPDC012605</strain>
    </source>
</reference>
<evidence type="ECO:0000256" key="1">
    <source>
        <dbReference type="SAM" id="MobiDB-lite"/>
    </source>
</evidence>
<proteinExistence type="predicted"/>
<dbReference type="Proteomes" id="UP001602370">
    <property type="component" value="Unassembled WGS sequence"/>
</dbReference>
<keyword evidence="3" id="KW-1185">Reference proteome</keyword>
<organism evidence="2 3">
    <name type="scientific">Streptomyces flavochromogenes</name>
    <dbReference type="NCBI Taxonomy" id="68199"/>
    <lineage>
        <taxon>Bacteria</taxon>
        <taxon>Bacillati</taxon>
        <taxon>Actinomycetota</taxon>
        <taxon>Actinomycetes</taxon>
        <taxon>Kitasatosporales</taxon>
        <taxon>Streptomycetaceae</taxon>
        <taxon>Streptomyces</taxon>
    </lineage>
</organism>